<evidence type="ECO:0000256" key="1">
    <source>
        <dbReference type="SAM" id="SignalP"/>
    </source>
</evidence>
<reference evidence="2" key="1">
    <citation type="journal article" date="2020" name="New Phytol.">
        <title>Comparative genomics reveals dynamic genome evolution in host specialist ectomycorrhizal fungi.</title>
        <authorList>
            <person name="Lofgren L.A."/>
            <person name="Nguyen N.H."/>
            <person name="Vilgalys R."/>
            <person name="Ruytinx J."/>
            <person name="Liao H.L."/>
            <person name="Branco S."/>
            <person name="Kuo A."/>
            <person name="LaButti K."/>
            <person name="Lipzen A."/>
            <person name="Andreopoulos W."/>
            <person name="Pangilinan J."/>
            <person name="Riley R."/>
            <person name="Hundley H."/>
            <person name="Na H."/>
            <person name="Barry K."/>
            <person name="Grigoriev I.V."/>
            <person name="Stajich J.E."/>
            <person name="Kennedy P.G."/>
        </authorList>
    </citation>
    <scope>NUCLEOTIDE SEQUENCE</scope>
    <source>
        <strain evidence="2">MN1</strain>
    </source>
</reference>
<dbReference type="AlphaFoldDB" id="A0A9P7J9B0"/>
<sequence length="137" mass="15376">MSFSFCWTQVMLIIFCRGDIHHGDICMGCTTAIKPLRIHKCATSHVDALLTPTSPHWLSDAPWLGGGATVTVSWPTRSAPYPLMNVKWPTSLACIIKKARRTTGSMLRLQIITDLPSRYQALISKFPIDQYIIDRNC</sequence>
<evidence type="ECO:0000313" key="3">
    <source>
        <dbReference type="Proteomes" id="UP000807769"/>
    </source>
</evidence>
<dbReference type="OrthoDB" id="10632709at2759"/>
<proteinExistence type="predicted"/>
<protein>
    <recommendedName>
        <fullName evidence="4">Secreted protein</fullName>
    </recommendedName>
</protein>
<feature type="signal peptide" evidence="1">
    <location>
        <begin position="1"/>
        <end position="18"/>
    </location>
</feature>
<keyword evidence="3" id="KW-1185">Reference proteome</keyword>
<evidence type="ECO:0008006" key="4">
    <source>
        <dbReference type="Google" id="ProtNLM"/>
    </source>
</evidence>
<keyword evidence="1" id="KW-0732">Signal</keyword>
<evidence type="ECO:0000313" key="2">
    <source>
        <dbReference type="EMBL" id="KAG1809443.1"/>
    </source>
</evidence>
<gene>
    <name evidence="2" type="ORF">BJ212DRAFT_1380080</name>
</gene>
<accession>A0A9P7J9B0</accession>
<dbReference type="RefSeq" id="XP_041189269.1">
    <property type="nucleotide sequence ID" value="XM_041336624.1"/>
</dbReference>
<organism evidence="2 3">
    <name type="scientific">Suillus subaureus</name>
    <dbReference type="NCBI Taxonomy" id="48587"/>
    <lineage>
        <taxon>Eukaryota</taxon>
        <taxon>Fungi</taxon>
        <taxon>Dikarya</taxon>
        <taxon>Basidiomycota</taxon>
        <taxon>Agaricomycotina</taxon>
        <taxon>Agaricomycetes</taxon>
        <taxon>Agaricomycetidae</taxon>
        <taxon>Boletales</taxon>
        <taxon>Suillineae</taxon>
        <taxon>Suillaceae</taxon>
        <taxon>Suillus</taxon>
    </lineage>
</organism>
<feature type="chain" id="PRO_5040195671" description="Secreted protein" evidence="1">
    <location>
        <begin position="19"/>
        <end position="137"/>
    </location>
</feature>
<name>A0A9P7J9B0_9AGAM</name>
<dbReference type="Proteomes" id="UP000807769">
    <property type="component" value="Unassembled WGS sequence"/>
</dbReference>
<dbReference type="GeneID" id="64630641"/>
<comment type="caution">
    <text evidence="2">The sequence shown here is derived from an EMBL/GenBank/DDBJ whole genome shotgun (WGS) entry which is preliminary data.</text>
</comment>
<dbReference type="EMBL" id="JABBWG010000034">
    <property type="protein sequence ID" value="KAG1809443.1"/>
    <property type="molecule type" value="Genomic_DNA"/>
</dbReference>